<dbReference type="Proteomes" id="UP000242849">
    <property type="component" value="Unassembled WGS sequence"/>
</dbReference>
<sequence length="146" mass="14614">MIKLSTKLREDIAIGGSLKSLLDGGLVKIYSGAVPASADADLGAAVLLNTISAGGAGTPVTFNAAAPGGVLSKTTAENWTGNNVAGGTPTFFRYALAADDGSASVTARRIQGTAGALGSDMFIGTLPMVQGAPQSFQLFQLAVPEQ</sequence>
<dbReference type="EMBL" id="FNSC01000001">
    <property type="protein sequence ID" value="SEE00030.1"/>
    <property type="molecule type" value="Genomic_DNA"/>
</dbReference>
<proteinExistence type="predicted"/>
<name>A0A1H5F9P8_PSEAG</name>
<evidence type="ECO:0000313" key="1">
    <source>
        <dbReference type="EMBL" id="SEE00030.1"/>
    </source>
</evidence>
<evidence type="ECO:0000313" key="2">
    <source>
        <dbReference type="Proteomes" id="UP000242849"/>
    </source>
</evidence>
<dbReference type="AlphaFoldDB" id="A0A1H5F9P8"/>
<dbReference type="OrthoDB" id="6897897at2"/>
<protein>
    <submittedName>
        <fullName evidence="1">Uncharacterized protein</fullName>
    </submittedName>
</protein>
<organism evidence="1 2">
    <name type="scientific">Pseudomonas anguilliseptica</name>
    <dbReference type="NCBI Taxonomy" id="53406"/>
    <lineage>
        <taxon>Bacteria</taxon>
        <taxon>Pseudomonadati</taxon>
        <taxon>Pseudomonadota</taxon>
        <taxon>Gammaproteobacteria</taxon>
        <taxon>Pseudomonadales</taxon>
        <taxon>Pseudomonadaceae</taxon>
        <taxon>Pseudomonas</taxon>
    </lineage>
</organism>
<dbReference type="STRING" id="53406.SAMN05421553_3813"/>
<dbReference type="RefSeq" id="WP_090385811.1">
    <property type="nucleotide sequence ID" value="NZ_FNSC01000001.1"/>
</dbReference>
<accession>A0A1H5F9P8</accession>
<reference evidence="2" key="1">
    <citation type="submission" date="2016-10" db="EMBL/GenBank/DDBJ databases">
        <authorList>
            <person name="Varghese N."/>
            <person name="Submissions S."/>
        </authorList>
    </citation>
    <scope>NUCLEOTIDE SEQUENCE [LARGE SCALE GENOMIC DNA]</scope>
    <source>
        <strain evidence="2">DSM 12111</strain>
    </source>
</reference>
<keyword evidence="2" id="KW-1185">Reference proteome</keyword>
<gene>
    <name evidence="1" type="ORF">SAMN05421553_3813</name>
</gene>